<keyword evidence="2" id="KW-0732">Signal</keyword>
<dbReference type="RefSeq" id="WP_193639203.1">
    <property type="nucleotide sequence ID" value="NZ_JADCSA010000017.1"/>
</dbReference>
<sequence length="210" mass="22282">MKLTTVLVATSVLTLAACTAGSGDDPATRDDAPASGQSTQDAAPVTVSPHGEGVSCFKERARADRDWAWTAAQVRVLDDDLTGVTLGVEGEGVEVRQAYVARPTNFGGRIDHSGLAAWADRQELISIRQYSPAADLEADDFWAPTEGENVQVMMRLRFDDAVLAGDTVARVTAVTAEWQGEDADDTGTVRAATNERWAVAADCDAVVEAE</sequence>
<dbReference type="EMBL" id="JADCSA010000017">
    <property type="protein sequence ID" value="MBE7325880.1"/>
    <property type="molecule type" value="Genomic_DNA"/>
</dbReference>
<gene>
    <name evidence="3" type="ORF">IEQ44_14615</name>
</gene>
<evidence type="ECO:0008006" key="5">
    <source>
        <dbReference type="Google" id="ProtNLM"/>
    </source>
</evidence>
<dbReference type="PROSITE" id="PS51257">
    <property type="entry name" value="PROKAR_LIPOPROTEIN"/>
    <property type="match status" value="1"/>
</dbReference>
<feature type="region of interest" description="Disordered" evidence="1">
    <location>
        <begin position="20"/>
        <end position="51"/>
    </location>
</feature>
<evidence type="ECO:0000256" key="2">
    <source>
        <dbReference type="SAM" id="SignalP"/>
    </source>
</evidence>
<proteinExistence type="predicted"/>
<feature type="signal peptide" evidence="2">
    <location>
        <begin position="1"/>
        <end position="22"/>
    </location>
</feature>
<protein>
    <recommendedName>
        <fullName evidence="5">Secreted protein</fullName>
    </recommendedName>
</protein>
<accession>A0ABR9RWY4</accession>
<evidence type="ECO:0000313" key="3">
    <source>
        <dbReference type="EMBL" id="MBE7325880.1"/>
    </source>
</evidence>
<organism evidence="3 4">
    <name type="scientific">Nocardioides malaquae</name>
    <dbReference type="NCBI Taxonomy" id="2773426"/>
    <lineage>
        <taxon>Bacteria</taxon>
        <taxon>Bacillati</taxon>
        <taxon>Actinomycetota</taxon>
        <taxon>Actinomycetes</taxon>
        <taxon>Propionibacteriales</taxon>
        <taxon>Nocardioidaceae</taxon>
        <taxon>Nocardioides</taxon>
    </lineage>
</organism>
<reference evidence="3 4" key="1">
    <citation type="submission" date="2020-10" db="EMBL/GenBank/DDBJ databases">
        <title>Nocardioides sp. isolated from sludge.</title>
        <authorList>
            <person name="Zhang X."/>
        </authorList>
    </citation>
    <scope>NUCLEOTIDE SEQUENCE [LARGE SCALE GENOMIC DNA]</scope>
    <source>
        <strain evidence="3 4">Y6</strain>
    </source>
</reference>
<feature type="chain" id="PRO_5045243694" description="Secreted protein" evidence="2">
    <location>
        <begin position="23"/>
        <end position="210"/>
    </location>
</feature>
<keyword evidence="4" id="KW-1185">Reference proteome</keyword>
<name>A0ABR9RWY4_9ACTN</name>
<dbReference type="Proteomes" id="UP000756387">
    <property type="component" value="Unassembled WGS sequence"/>
</dbReference>
<evidence type="ECO:0000256" key="1">
    <source>
        <dbReference type="SAM" id="MobiDB-lite"/>
    </source>
</evidence>
<evidence type="ECO:0000313" key="4">
    <source>
        <dbReference type="Proteomes" id="UP000756387"/>
    </source>
</evidence>
<comment type="caution">
    <text evidence="3">The sequence shown here is derived from an EMBL/GenBank/DDBJ whole genome shotgun (WGS) entry which is preliminary data.</text>
</comment>